<evidence type="ECO:0000313" key="14">
    <source>
        <dbReference type="Proteomes" id="UP001157947"/>
    </source>
</evidence>
<evidence type="ECO:0000256" key="6">
    <source>
        <dbReference type="ARBA" id="ARBA00023141"/>
    </source>
</evidence>
<dbReference type="EC" id="1.1.1.25" evidence="2 9"/>
<dbReference type="GO" id="GO:0008652">
    <property type="term" value="P:amino acid biosynthetic process"/>
    <property type="evidence" value="ECO:0007669"/>
    <property type="project" value="UniProtKB-KW"/>
</dbReference>
<feature type="binding site" evidence="9">
    <location>
        <begin position="131"/>
        <end position="135"/>
    </location>
    <ligand>
        <name>NADP(+)</name>
        <dbReference type="ChEBI" id="CHEBI:58349"/>
    </ligand>
</feature>
<comment type="catalytic activity">
    <reaction evidence="7 9">
        <text>shikimate + NADP(+) = 3-dehydroshikimate + NADPH + H(+)</text>
        <dbReference type="Rhea" id="RHEA:17737"/>
        <dbReference type="ChEBI" id="CHEBI:15378"/>
        <dbReference type="ChEBI" id="CHEBI:16630"/>
        <dbReference type="ChEBI" id="CHEBI:36208"/>
        <dbReference type="ChEBI" id="CHEBI:57783"/>
        <dbReference type="ChEBI" id="CHEBI:58349"/>
        <dbReference type="EC" id="1.1.1.25"/>
    </reaction>
</comment>
<feature type="binding site" evidence="9">
    <location>
        <begin position="154"/>
        <end position="159"/>
    </location>
    <ligand>
        <name>NADP(+)</name>
        <dbReference type="ChEBI" id="CHEBI:58349"/>
    </ligand>
</feature>
<dbReference type="FunFam" id="3.40.50.720:FF:000086">
    <property type="entry name" value="Quinate/shikimate dehydrogenase"/>
    <property type="match status" value="1"/>
</dbReference>
<dbReference type="SUPFAM" id="SSF53223">
    <property type="entry name" value="Aminoacid dehydrogenase-like, N-terminal domain"/>
    <property type="match status" value="1"/>
</dbReference>
<reference evidence="13" key="1">
    <citation type="submission" date="2017-05" db="EMBL/GenBank/DDBJ databases">
        <authorList>
            <person name="Varghese N."/>
            <person name="Submissions S."/>
        </authorList>
    </citation>
    <scope>NUCLEOTIDE SEQUENCE</scope>
    <source>
        <strain evidence="13">DSM 18763</strain>
    </source>
</reference>
<feature type="binding site" evidence="9">
    <location>
        <position position="228"/>
    </location>
    <ligand>
        <name>shikimate</name>
        <dbReference type="ChEBI" id="CHEBI:36208"/>
    </ligand>
</feature>
<feature type="binding site" evidence="9">
    <location>
        <position position="247"/>
    </location>
    <ligand>
        <name>NADP(+)</name>
        <dbReference type="ChEBI" id="CHEBI:58349"/>
    </ligand>
</feature>
<feature type="domain" description="Shikimate dehydrogenase substrate binding N-terminal" evidence="11">
    <location>
        <begin position="12"/>
        <end position="94"/>
    </location>
</feature>
<dbReference type="GO" id="GO:0009423">
    <property type="term" value="P:chorismate biosynthetic process"/>
    <property type="evidence" value="ECO:0007669"/>
    <property type="project" value="UniProtKB-UniRule"/>
</dbReference>
<gene>
    <name evidence="9" type="primary">aroE</name>
    <name evidence="13" type="ORF">SAMN06264868_11212</name>
</gene>
<dbReference type="GO" id="GO:0009073">
    <property type="term" value="P:aromatic amino acid family biosynthetic process"/>
    <property type="evidence" value="ECO:0007669"/>
    <property type="project" value="UniProtKB-KW"/>
</dbReference>
<comment type="subunit">
    <text evidence="9">Homodimer.</text>
</comment>
<evidence type="ECO:0000256" key="9">
    <source>
        <dbReference type="HAMAP-Rule" id="MF_00222"/>
    </source>
</evidence>
<feature type="domain" description="Quinate/shikimate 5-dehydrogenase/glutamyl-tRNA reductase" evidence="10">
    <location>
        <begin position="118"/>
        <end position="202"/>
    </location>
</feature>
<dbReference type="SUPFAM" id="SSF51735">
    <property type="entry name" value="NAD(P)-binding Rossmann-fold domains"/>
    <property type="match status" value="1"/>
</dbReference>
<dbReference type="Gene3D" id="3.40.50.720">
    <property type="entry name" value="NAD(P)-binding Rossmann-like Domain"/>
    <property type="match status" value="1"/>
</dbReference>
<evidence type="ECO:0000256" key="2">
    <source>
        <dbReference type="ARBA" id="ARBA00012962"/>
    </source>
</evidence>
<dbReference type="InterPro" id="IPR011342">
    <property type="entry name" value="Shikimate_DH"/>
</dbReference>
<comment type="caution">
    <text evidence="13">The sequence shown here is derived from an EMBL/GenBank/DDBJ whole genome shotgun (WGS) entry which is preliminary data.</text>
</comment>
<comment type="caution">
    <text evidence="9">Lacks conserved residue(s) required for the propagation of feature annotation.</text>
</comment>
<dbReference type="HAMAP" id="MF_00222">
    <property type="entry name" value="Shikimate_DH_AroE"/>
    <property type="match status" value="1"/>
</dbReference>
<dbReference type="GO" id="GO:0004764">
    <property type="term" value="F:shikimate 3-dehydrogenase (NADP+) activity"/>
    <property type="evidence" value="ECO:0007669"/>
    <property type="project" value="UniProtKB-UniRule"/>
</dbReference>
<dbReference type="InterPro" id="IPR022893">
    <property type="entry name" value="Shikimate_DH_fam"/>
</dbReference>
<dbReference type="Pfam" id="PF01488">
    <property type="entry name" value="Shikimate_DH"/>
    <property type="match status" value="1"/>
</dbReference>
<evidence type="ECO:0000259" key="10">
    <source>
        <dbReference type="Pfam" id="PF01488"/>
    </source>
</evidence>
<keyword evidence="5 9" id="KW-0560">Oxidoreductase</keyword>
<evidence type="ECO:0000256" key="4">
    <source>
        <dbReference type="ARBA" id="ARBA00022857"/>
    </source>
</evidence>
<evidence type="ECO:0000256" key="1">
    <source>
        <dbReference type="ARBA" id="ARBA00004871"/>
    </source>
</evidence>
<comment type="function">
    <text evidence="9">Involved in the biosynthesis of the chorismate, which leads to the biosynthesis of aromatic amino acids. Catalyzes the reversible NADPH linked reduction of 3-dehydroshikimate (DHSA) to yield shikimate (SA).</text>
</comment>
<feature type="binding site" evidence="9">
    <location>
        <position position="254"/>
    </location>
    <ligand>
        <name>shikimate</name>
        <dbReference type="ChEBI" id="CHEBI:36208"/>
    </ligand>
</feature>
<dbReference type="EMBL" id="FXTX01000012">
    <property type="protein sequence ID" value="SMP14095.1"/>
    <property type="molecule type" value="Genomic_DNA"/>
</dbReference>
<evidence type="ECO:0000259" key="11">
    <source>
        <dbReference type="Pfam" id="PF08501"/>
    </source>
</evidence>
<evidence type="ECO:0000256" key="8">
    <source>
        <dbReference type="ARBA" id="ARBA00060613"/>
    </source>
</evidence>
<organism evidence="13 14">
    <name type="scientific">Venenivibrio stagnispumantis</name>
    <dbReference type="NCBI Taxonomy" id="407998"/>
    <lineage>
        <taxon>Bacteria</taxon>
        <taxon>Pseudomonadati</taxon>
        <taxon>Aquificota</taxon>
        <taxon>Aquificia</taxon>
        <taxon>Aquificales</taxon>
        <taxon>Hydrogenothermaceae</taxon>
        <taxon>Venenivibrio</taxon>
    </lineage>
</organism>
<feature type="active site" description="Proton acceptor" evidence="9">
    <location>
        <position position="71"/>
    </location>
</feature>
<accession>A0AA45WMC8</accession>
<dbReference type="Pfam" id="PF18317">
    <property type="entry name" value="SDH_C"/>
    <property type="match status" value="1"/>
</dbReference>
<feature type="binding site" evidence="9">
    <location>
        <position position="226"/>
    </location>
    <ligand>
        <name>NADP(+)</name>
        <dbReference type="ChEBI" id="CHEBI:58349"/>
    </ligand>
</feature>
<dbReference type="PANTHER" id="PTHR21089">
    <property type="entry name" value="SHIKIMATE DEHYDROGENASE"/>
    <property type="match status" value="1"/>
</dbReference>
<dbReference type="Gene3D" id="3.40.50.10860">
    <property type="entry name" value="Leucine Dehydrogenase, chain A, domain 1"/>
    <property type="match status" value="1"/>
</dbReference>
<protein>
    <recommendedName>
        <fullName evidence="2 9">Shikimate dehydrogenase (NADP(+))</fullName>
        <shortName evidence="9">SDH</shortName>
        <ecNumber evidence="2 9">1.1.1.25</ecNumber>
    </recommendedName>
</protein>
<comment type="similarity">
    <text evidence="9">Belongs to the shikimate dehydrogenase family.</text>
</comment>
<keyword evidence="6 9" id="KW-0057">Aromatic amino acid biosynthesis</keyword>
<feature type="domain" description="SDH C-terminal" evidence="12">
    <location>
        <begin position="247"/>
        <end position="274"/>
    </location>
</feature>
<keyword evidence="4 9" id="KW-0521">NADP</keyword>
<dbReference type="GO" id="GO:0005829">
    <property type="term" value="C:cytosol"/>
    <property type="evidence" value="ECO:0007669"/>
    <property type="project" value="TreeGrafter"/>
</dbReference>
<dbReference type="CDD" id="cd01065">
    <property type="entry name" value="NAD_bind_Shikimate_DH"/>
    <property type="match status" value="1"/>
</dbReference>
<proteinExistence type="inferred from homology"/>
<feature type="binding site" evidence="9">
    <location>
        <position position="92"/>
    </location>
    <ligand>
        <name>shikimate</name>
        <dbReference type="ChEBI" id="CHEBI:36208"/>
    </ligand>
</feature>
<comment type="pathway">
    <text evidence="1 9">Metabolic intermediate biosynthesis; chorismate biosynthesis; chorismate from D-erythrose 4-phosphate and phosphoenolpyruvate: step 4/7.</text>
</comment>
<dbReference type="GO" id="GO:0050661">
    <property type="term" value="F:NADP binding"/>
    <property type="evidence" value="ECO:0007669"/>
    <property type="project" value="InterPro"/>
</dbReference>
<dbReference type="InterPro" id="IPR006151">
    <property type="entry name" value="Shikm_DH/Glu-tRNA_Rdtase"/>
</dbReference>
<name>A0AA45WMC8_9AQUI</name>
<evidence type="ECO:0000313" key="13">
    <source>
        <dbReference type="EMBL" id="SMP14095.1"/>
    </source>
</evidence>
<dbReference type="RefSeq" id="WP_265134609.1">
    <property type="nucleotide sequence ID" value="NZ_FXTX01000012.1"/>
</dbReference>
<feature type="binding site" evidence="9">
    <location>
        <begin position="20"/>
        <end position="22"/>
    </location>
    <ligand>
        <name>shikimate</name>
        <dbReference type="ChEBI" id="CHEBI:36208"/>
    </ligand>
</feature>
<evidence type="ECO:0000259" key="12">
    <source>
        <dbReference type="Pfam" id="PF18317"/>
    </source>
</evidence>
<evidence type="ECO:0000256" key="7">
    <source>
        <dbReference type="ARBA" id="ARBA00049442"/>
    </source>
</evidence>
<keyword evidence="14" id="KW-1185">Reference proteome</keyword>
<dbReference type="InterPro" id="IPR013708">
    <property type="entry name" value="Shikimate_DH-bd_N"/>
</dbReference>
<feature type="binding site" evidence="9">
    <location>
        <position position="67"/>
    </location>
    <ligand>
        <name>shikimate</name>
        <dbReference type="ChEBI" id="CHEBI:36208"/>
    </ligand>
</feature>
<dbReference type="Proteomes" id="UP001157947">
    <property type="component" value="Unassembled WGS sequence"/>
</dbReference>
<dbReference type="PANTHER" id="PTHR21089:SF1">
    <property type="entry name" value="BIFUNCTIONAL 3-DEHYDROQUINATE DEHYDRATASE_SHIKIMATE DEHYDROGENASE, CHLOROPLASTIC"/>
    <property type="match status" value="1"/>
</dbReference>
<dbReference type="AlphaFoldDB" id="A0AA45WMC8"/>
<dbReference type="Pfam" id="PF08501">
    <property type="entry name" value="Shikimate_dh_N"/>
    <property type="match status" value="1"/>
</dbReference>
<dbReference type="GO" id="GO:0019632">
    <property type="term" value="P:shikimate metabolic process"/>
    <property type="evidence" value="ECO:0007669"/>
    <property type="project" value="InterPro"/>
</dbReference>
<keyword evidence="3 9" id="KW-0028">Amino-acid biosynthesis</keyword>
<dbReference type="NCBIfam" id="NF001314">
    <property type="entry name" value="PRK00258.2-2"/>
    <property type="match status" value="1"/>
</dbReference>
<dbReference type="InterPro" id="IPR036291">
    <property type="entry name" value="NAD(P)-bd_dom_sf"/>
</dbReference>
<dbReference type="InterPro" id="IPR046346">
    <property type="entry name" value="Aminoacid_DH-like_N_sf"/>
</dbReference>
<comment type="pathway">
    <text evidence="8">Aromatic compound metabolism; 3,4-dihydroxybenzoate biosynthesis; 3-dehydroquinate from D-quinate (NAD(+) route).</text>
</comment>
<evidence type="ECO:0000256" key="5">
    <source>
        <dbReference type="ARBA" id="ARBA00023002"/>
    </source>
</evidence>
<evidence type="ECO:0000256" key="3">
    <source>
        <dbReference type="ARBA" id="ARBA00022605"/>
    </source>
</evidence>
<dbReference type="NCBIfam" id="TIGR00507">
    <property type="entry name" value="aroE"/>
    <property type="match status" value="1"/>
</dbReference>
<feature type="binding site" evidence="9">
    <location>
        <position position="107"/>
    </location>
    <ligand>
        <name>shikimate</name>
        <dbReference type="ChEBI" id="CHEBI:36208"/>
    </ligand>
</feature>
<dbReference type="InterPro" id="IPR041121">
    <property type="entry name" value="SDH_C"/>
</dbReference>
<sequence>MIINGETSVYGIIGYPVKHSKSPIFQTKAFEYLGINAVYIPFEVKPENLESAIKGLKALSVKGVNVTIPHKEEVIKYINEISQEAKIIKAVNTLKIIDGYIIGYNTDAYGFITGLKEVEPDLSGKTALVLGAGGASRAVIYSLITEGVKIYIANRTKAKVEQIIDDFKTLTKYITDFIQYIEFYRIEEILKEVDIIINTTSVGLKDEDPELFDYSRIEKKHIVVDIIYKETKLLKKAKEIGCKYQDGLPMLIYQGAKSFEIWTGKKAPIEIMKNSISMY</sequence>